<sequence>MSKTSSRSFTTAECMNTFNIHNFATGTSETFKHLHSQSKTNGDTKRTIVQVSFNIFTGNRMKPSTRFWELQSFESSNFDFRIINFSLALASSALACCSSTAKDATLVRLIFF</sequence>
<reference evidence="1" key="1">
    <citation type="submission" date="2021-05" db="EMBL/GenBank/DDBJ databases">
        <authorList>
            <person name="Alioto T."/>
            <person name="Alioto T."/>
            <person name="Gomez Garrido J."/>
        </authorList>
    </citation>
    <scope>NUCLEOTIDE SEQUENCE</scope>
</reference>
<dbReference type="EMBL" id="HBUF01258176">
    <property type="protein sequence ID" value="CAG6682142.1"/>
    <property type="molecule type" value="Transcribed_RNA"/>
</dbReference>
<accession>A0A8D8X3A7</accession>
<protein>
    <submittedName>
        <fullName evidence="1">Uncharacterized protein</fullName>
    </submittedName>
</protein>
<organism evidence="1">
    <name type="scientific">Cacopsylla melanoneura</name>
    <dbReference type="NCBI Taxonomy" id="428564"/>
    <lineage>
        <taxon>Eukaryota</taxon>
        <taxon>Metazoa</taxon>
        <taxon>Ecdysozoa</taxon>
        <taxon>Arthropoda</taxon>
        <taxon>Hexapoda</taxon>
        <taxon>Insecta</taxon>
        <taxon>Pterygota</taxon>
        <taxon>Neoptera</taxon>
        <taxon>Paraneoptera</taxon>
        <taxon>Hemiptera</taxon>
        <taxon>Sternorrhyncha</taxon>
        <taxon>Psylloidea</taxon>
        <taxon>Psyllidae</taxon>
        <taxon>Psyllinae</taxon>
        <taxon>Cacopsylla</taxon>
    </lineage>
</organism>
<name>A0A8D8X3A7_9HEMI</name>
<proteinExistence type="predicted"/>
<evidence type="ECO:0000313" key="1">
    <source>
        <dbReference type="EMBL" id="CAG6682142.1"/>
    </source>
</evidence>
<dbReference type="AlphaFoldDB" id="A0A8D8X3A7"/>